<dbReference type="Gene3D" id="3.40.50.1820">
    <property type="entry name" value="alpha/beta hydrolase"/>
    <property type="match status" value="1"/>
</dbReference>
<dbReference type="InterPro" id="IPR003386">
    <property type="entry name" value="LACT/PDAT_acylTrfase"/>
</dbReference>
<evidence type="ECO:0008006" key="4">
    <source>
        <dbReference type="Google" id="ProtNLM"/>
    </source>
</evidence>
<feature type="region of interest" description="Disordered" evidence="1">
    <location>
        <begin position="411"/>
        <end position="433"/>
    </location>
</feature>
<evidence type="ECO:0000256" key="1">
    <source>
        <dbReference type="SAM" id="MobiDB-lite"/>
    </source>
</evidence>
<keyword evidence="3" id="KW-1185">Reference proteome</keyword>
<evidence type="ECO:0000313" key="3">
    <source>
        <dbReference type="Proteomes" id="UP001500620"/>
    </source>
</evidence>
<dbReference type="SUPFAM" id="SSF53474">
    <property type="entry name" value="alpha/beta-Hydrolases"/>
    <property type="match status" value="1"/>
</dbReference>
<dbReference type="InterPro" id="IPR029058">
    <property type="entry name" value="AB_hydrolase_fold"/>
</dbReference>
<reference evidence="3" key="1">
    <citation type="journal article" date="2019" name="Int. J. Syst. Evol. Microbiol.">
        <title>The Global Catalogue of Microorganisms (GCM) 10K type strain sequencing project: providing services to taxonomists for standard genome sequencing and annotation.</title>
        <authorList>
            <consortium name="The Broad Institute Genomics Platform"/>
            <consortium name="The Broad Institute Genome Sequencing Center for Infectious Disease"/>
            <person name="Wu L."/>
            <person name="Ma J."/>
        </authorList>
    </citation>
    <scope>NUCLEOTIDE SEQUENCE [LARGE SCALE GENOMIC DNA]</scope>
    <source>
        <strain evidence="3">JCM 17441</strain>
    </source>
</reference>
<protein>
    <recommendedName>
        <fullName evidence="4">Alpha/beta hydrolase</fullName>
    </recommendedName>
</protein>
<name>A0ABP8DJ33_9ACTN</name>
<dbReference type="Proteomes" id="UP001500620">
    <property type="component" value="Unassembled WGS sequence"/>
</dbReference>
<dbReference type="PANTHER" id="PTHR37946:SF1">
    <property type="entry name" value="SLL1969 PROTEIN"/>
    <property type="match status" value="1"/>
</dbReference>
<organism evidence="2 3">
    <name type="scientific">Dactylosporangium darangshiense</name>
    <dbReference type="NCBI Taxonomy" id="579108"/>
    <lineage>
        <taxon>Bacteria</taxon>
        <taxon>Bacillati</taxon>
        <taxon>Actinomycetota</taxon>
        <taxon>Actinomycetes</taxon>
        <taxon>Micromonosporales</taxon>
        <taxon>Micromonosporaceae</taxon>
        <taxon>Dactylosporangium</taxon>
    </lineage>
</organism>
<dbReference type="Pfam" id="PF02450">
    <property type="entry name" value="LCAT"/>
    <property type="match status" value="1"/>
</dbReference>
<proteinExistence type="predicted"/>
<dbReference type="RefSeq" id="WP_345134288.1">
    <property type="nucleotide sequence ID" value="NZ_BAABAT010000027.1"/>
</dbReference>
<accession>A0ABP8DJ33</accession>
<sequence>MTDTWSAFLAGTFTERLRMVGDDRHAAELRERLGPDAFAQYQGFAAGLDEGHLGDVATNLVFVPGVMGSLLSSDGYGGVWWLDIRSRNHINDLRLAPGGRGDADPRARIKPFAVDLSYEGFFAGVHATTTLRHEAFAYDWRKSLAESTGRFAERVTRISDDLGGRPVHVVAHSMGGLMVRTALAAHPQLWSRIDRIVFVGTPHYGAPVIAGYLKNHLWGWDALALLGRYLDRDTFRSLWGVLGLLPAPAGVYPGTRDAADHPCANFDLYDASAWHLGLDLEAEHRLQGALDAARAQHEELYRAHLDLDQERRDRMAVIAGVGYRTLFRTAYKPAFGFGWEHMDRVTSRRPGDPHRDGDGRVPLASARLEYVAETRYVRGEHGRLPSIPAVYDDAFRFLAGKPMQLPRTPQEALAGHLGGDGTADAADGDDPGYLDLSAPDLDALDEALENGRFPSFRQVRLL</sequence>
<gene>
    <name evidence="2" type="ORF">GCM10022255_073510</name>
</gene>
<evidence type="ECO:0000313" key="2">
    <source>
        <dbReference type="EMBL" id="GAA4257294.1"/>
    </source>
</evidence>
<comment type="caution">
    <text evidence="2">The sequence shown here is derived from an EMBL/GenBank/DDBJ whole genome shotgun (WGS) entry which is preliminary data.</text>
</comment>
<dbReference type="EMBL" id="BAABAT010000027">
    <property type="protein sequence ID" value="GAA4257294.1"/>
    <property type="molecule type" value="Genomic_DNA"/>
</dbReference>
<dbReference type="PANTHER" id="PTHR37946">
    <property type="entry name" value="SLL1969 PROTEIN"/>
    <property type="match status" value="1"/>
</dbReference>